<reference evidence="2 3" key="1">
    <citation type="submission" date="2019-06" db="EMBL/GenBank/DDBJ databases">
        <title>Draft genomes of female and male turbot (Scophthalmus maximus).</title>
        <authorList>
            <person name="Xu H."/>
            <person name="Xu X.-W."/>
            <person name="Shao C."/>
            <person name="Chen S."/>
        </authorList>
    </citation>
    <scope>NUCLEOTIDE SEQUENCE [LARGE SCALE GENOMIC DNA]</scope>
    <source>
        <strain evidence="2">Ysfricsl-2016a</strain>
        <tissue evidence="2">Blood</tissue>
    </source>
</reference>
<evidence type="ECO:0000256" key="1">
    <source>
        <dbReference type="SAM" id="MobiDB-lite"/>
    </source>
</evidence>
<dbReference type="EMBL" id="VEVO01012608">
    <property type="protein sequence ID" value="KAF0021369.1"/>
    <property type="molecule type" value="Genomic_DNA"/>
</dbReference>
<sequence length="75" mass="8907">MDESNGTKDGGYVSSNDCKERWAEVAEEEDLKKRGKQKDQRDARWDEMKRLKGGRRKKKRGEEDEGEKMIMEEKR</sequence>
<accession>A0A6A4RM67</accession>
<evidence type="ECO:0000313" key="2">
    <source>
        <dbReference type="EMBL" id="KAF0021369.1"/>
    </source>
</evidence>
<evidence type="ECO:0000313" key="3">
    <source>
        <dbReference type="Proteomes" id="UP000438429"/>
    </source>
</evidence>
<proteinExistence type="predicted"/>
<feature type="compositionally biased region" description="Basic and acidic residues" evidence="1">
    <location>
        <begin position="37"/>
        <end position="50"/>
    </location>
</feature>
<feature type="region of interest" description="Disordered" evidence="1">
    <location>
        <begin position="26"/>
        <end position="75"/>
    </location>
</feature>
<name>A0A6A4RM67_SCOMX</name>
<comment type="caution">
    <text evidence="2">The sequence shown here is derived from an EMBL/GenBank/DDBJ whole genome shotgun (WGS) entry which is preliminary data.</text>
</comment>
<protein>
    <submittedName>
        <fullName evidence="2">Uncharacterized protein</fullName>
    </submittedName>
</protein>
<gene>
    <name evidence="2" type="ORF">F2P81_026378</name>
</gene>
<dbReference type="AlphaFoldDB" id="A0A6A4RM67"/>
<dbReference type="Proteomes" id="UP000438429">
    <property type="component" value="Unassembled WGS sequence"/>
</dbReference>
<organism evidence="2 3">
    <name type="scientific">Scophthalmus maximus</name>
    <name type="common">Turbot</name>
    <name type="synonym">Psetta maxima</name>
    <dbReference type="NCBI Taxonomy" id="52904"/>
    <lineage>
        <taxon>Eukaryota</taxon>
        <taxon>Metazoa</taxon>
        <taxon>Chordata</taxon>
        <taxon>Craniata</taxon>
        <taxon>Vertebrata</taxon>
        <taxon>Euteleostomi</taxon>
        <taxon>Actinopterygii</taxon>
        <taxon>Neopterygii</taxon>
        <taxon>Teleostei</taxon>
        <taxon>Neoteleostei</taxon>
        <taxon>Acanthomorphata</taxon>
        <taxon>Carangaria</taxon>
        <taxon>Pleuronectiformes</taxon>
        <taxon>Pleuronectoidei</taxon>
        <taxon>Scophthalmidae</taxon>
        <taxon>Scophthalmus</taxon>
    </lineage>
</organism>